<organism evidence="4 5">
    <name type="scientific">Dicentrarchus labrax</name>
    <name type="common">European seabass</name>
    <name type="synonym">Morone labrax</name>
    <dbReference type="NCBI Taxonomy" id="13489"/>
    <lineage>
        <taxon>Eukaryota</taxon>
        <taxon>Metazoa</taxon>
        <taxon>Chordata</taxon>
        <taxon>Craniata</taxon>
        <taxon>Vertebrata</taxon>
        <taxon>Euteleostomi</taxon>
        <taxon>Actinopterygii</taxon>
        <taxon>Neopterygii</taxon>
        <taxon>Teleostei</taxon>
        <taxon>Neoteleostei</taxon>
        <taxon>Acanthomorphata</taxon>
        <taxon>Eupercaria</taxon>
        <taxon>Moronidae</taxon>
        <taxon>Dicentrarchus</taxon>
    </lineage>
</organism>
<dbReference type="InterPro" id="IPR036179">
    <property type="entry name" value="Ig-like_dom_sf"/>
</dbReference>
<accession>A0A8C4F7G0</accession>
<dbReference type="PANTHER" id="PTHR46484">
    <property type="entry name" value="SI:CH211-171H4.5-RELATED"/>
    <property type="match status" value="1"/>
</dbReference>
<keyword evidence="2" id="KW-0812">Transmembrane</keyword>
<dbReference type="InterPro" id="IPR013162">
    <property type="entry name" value="CD80_C2-set"/>
</dbReference>
<reference evidence="4" key="2">
    <citation type="submission" date="2025-09" db="UniProtKB">
        <authorList>
            <consortium name="Ensembl"/>
        </authorList>
    </citation>
    <scope>IDENTIFICATION</scope>
</reference>
<reference evidence="4" key="1">
    <citation type="submission" date="2025-08" db="UniProtKB">
        <authorList>
            <consortium name="Ensembl"/>
        </authorList>
    </citation>
    <scope>IDENTIFICATION</scope>
</reference>
<dbReference type="Pfam" id="PF08205">
    <property type="entry name" value="C2-set_2"/>
    <property type="match status" value="1"/>
</dbReference>
<dbReference type="Gene3D" id="2.60.40.10">
    <property type="entry name" value="Immunoglobulins"/>
    <property type="match status" value="2"/>
</dbReference>
<dbReference type="Proteomes" id="UP000694389">
    <property type="component" value="Unassembled WGS sequence"/>
</dbReference>
<keyword evidence="1" id="KW-1015">Disulfide bond</keyword>
<evidence type="ECO:0000313" key="5">
    <source>
        <dbReference type="Proteomes" id="UP000694389"/>
    </source>
</evidence>
<dbReference type="SUPFAM" id="SSF48726">
    <property type="entry name" value="Immunoglobulin"/>
    <property type="match status" value="1"/>
</dbReference>
<dbReference type="AlphaFoldDB" id="A0A8C4F7G0"/>
<evidence type="ECO:0000313" key="4">
    <source>
        <dbReference type="Ensembl" id="ENSDLAP00005028623.2"/>
    </source>
</evidence>
<name>A0A8C4F7G0_DICLA</name>
<feature type="transmembrane region" description="Helical" evidence="2">
    <location>
        <begin position="240"/>
        <end position="262"/>
    </location>
</feature>
<sequence length="316" mass="35863">ILPQRTSDVTKVCADQKVHVWCVKIKGLPGSCVVIPCLFNFPNPPGKTLTGFTGMWTDATNQIFYHPDKSKVMKQYQNRADHLFVSNLNPIYTLEIIDIKDHDNGPFCFRIELAKTSTNTSTTDKFSFVEQCVEFRMFSMSPTFQTANQDHPYTVTCSVTHTCPSHVPKLTWNKGTADMATEIRREVQRGLWEVQSILTFIPEEKDDHTDVTCTAAFHGKLKSPETMTLYVKRAENYNHIIILTVVGIGTAVLFGVFCILMVKKYKKRIAELQNQEGRLVENKKIKKYFGSDSRASILNSFSQNVIHVLKSFIGPI</sequence>
<keyword evidence="2" id="KW-0472">Membrane</keyword>
<feature type="domain" description="CD80-like immunoglobulin C2-set" evidence="3">
    <location>
        <begin position="145"/>
        <end position="215"/>
    </location>
</feature>
<dbReference type="PANTHER" id="PTHR46484:SF7">
    <property type="entry name" value="MYELIN-ASSOCIATED GLYCOPROTEIN-LIKE-RELATED"/>
    <property type="match status" value="1"/>
</dbReference>
<protein>
    <recommendedName>
        <fullName evidence="3">CD80-like immunoglobulin C2-set domain-containing protein</fullName>
    </recommendedName>
</protein>
<keyword evidence="5" id="KW-1185">Reference proteome</keyword>
<dbReference type="Ensembl" id="ENSDLAT00005030533.2">
    <property type="protein sequence ID" value="ENSDLAP00005028623.2"/>
    <property type="gene ID" value="ENSDLAG00005012840.2"/>
</dbReference>
<keyword evidence="2" id="KW-1133">Transmembrane helix</keyword>
<dbReference type="InterPro" id="IPR013783">
    <property type="entry name" value="Ig-like_fold"/>
</dbReference>
<proteinExistence type="predicted"/>
<evidence type="ECO:0000256" key="2">
    <source>
        <dbReference type="SAM" id="Phobius"/>
    </source>
</evidence>
<evidence type="ECO:0000256" key="1">
    <source>
        <dbReference type="ARBA" id="ARBA00023157"/>
    </source>
</evidence>
<evidence type="ECO:0000259" key="3">
    <source>
        <dbReference type="Pfam" id="PF08205"/>
    </source>
</evidence>
<dbReference type="GeneTree" id="ENSGT01030000234968"/>